<dbReference type="Proteomes" id="UP000294656">
    <property type="component" value="Unassembled WGS sequence"/>
</dbReference>
<dbReference type="NCBIfam" id="TIGR00682">
    <property type="entry name" value="lpxK"/>
    <property type="match status" value="1"/>
</dbReference>
<evidence type="ECO:0000256" key="10">
    <source>
        <dbReference type="ARBA" id="ARBA00022840"/>
    </source>
</evidence>
<keyword evidence="9 13" id="KW-0418">Kinase</keyword>
<dbReference type="HAMAP" id="MF_00409">
    <property type="entry name" value="LpxK"/>
    <property type="match status" value="1"/>
</dbReference>
<dbReference type="UniPathway" id="UPA00359">
    <property type="reaction ID" value="UER00482"/>
</dbReference>
<evidence type="ECO:0000256" key="4">
    <source>
        <dbReference type="ARBA" id="ARBA00016436"/>
    </source>
</evidence>
<keyword evidence="6 13" id="KW-0441">Lipid A biosynthesis</keyword>
<evidence type="ECO:0000256" key="8">
    <source>
        <dbReference type="ARBA" id="ARBA00022741"/>
    </source>
</evidence>
<evidence type="ECO:0000256" key="11">
    <source>
        <dbReference type="ARBA" id="ARBA00023098"/>
    </source>
</evidence>
<evidence type="ECO:0000256" key="7">
    <source>
        <dbReference type="ARBA" id="ARBA00022679"/>
    </source>
</evidence>
<comment type="catalytic activity">
    <reaction evidence="13">
        <text>a lipid A disaccharide + ATP = a lipid IVA + ADP + H(+)</text>
        <dbReference type="Rhea" id="RHEA:67840"/>
        <dbReference type="ChEBI" id="CHEBI:15378"/>
        <dbReference type="ChEBI" id="CHEBI:30616"/>
        <dbReference type="ChEBI" id="CHEBI:176343"/>
        <dbReference type="ChEBI" id="CHEBI:176425"/>
        <dbReference type="ChEBI" id="CHEBI:456216"/>
        <dbReference type="EC" id="2.7.1.130"/>
    </reaction>
</comment>
<dbReference type="GO" id="GO:0009245">
    <property type="term" value="P:lipid A biosynthetic process"/>
    <property type="evidence" value="ECO:0007669"/>
    <property type="project" value="UniProtKB-UniRule"/>
</dbReference>
<keyword evidence="8 13" id="KW-0547">Nucleotide-binding</keyword>
<name>A0A4V3CG98_9GAMM</name>
<evidence type="ECO:0000256" key="5">
    <source>
        <dbReference type="ARBA" id="ARBA00022516"/>
    </source>
</evidence>
<dbReference type="GO" id="GO:0009244">
    <property type="term" value="P:lipopolysaccharide core region biosynthetic process"/>
    <property type="evidence" value="ECO:0007669"/>
    <property type="project" value="TreeGrafter"/>
</dbReference>
<comment type="caution">
    <text evidence="14">The sequence shown here is derived from an EMBL/GenBank/DDBJ whole genome shotgun (WGS) entry which is preliminary data.</text>
</comment>
<evidence type="ECO:0000256" key="9">
    <source>
        <dbReference type="ARBA" id="ARBA00022777"/>
    </source>
</evidence>
<dbReference type="InterPro" id="IPR027417">
    <property type="entry name" value="P-loop_NTPase"/>
</dbReference>
<gene>
    <name evidence="13" type="primary">lpxK</name>
    <name evidence="14" type="ORF">DFP79_2661</name>
</gene>
<organism evidence="14 15">
    <name type="scientific">Marinomonas balearica</name>
    <dbReference type="NCBI Taxonomy" id="491947"/>
    <lineage>
        <taxon>Bacteria</taxon>
        <taxon>Pseudomonadati</taxon>
        <taxon>Pseudomonadota</taxon>
        <taxon>Gammaproteobacteria</taxon>
        <taxon>Oceanospirillales</taxon>
        <taxon>Oceanospirillaceae</taxon>
        <taxon>Marinomonas</taxon>
    </lineage>
</organism>
<keyword evidence="5 13" id="KW-0444">Lipid biosynthesis</keyword>
<accession>A0A4V3CG98</accession>
<sequence>MTVEKWITDSWYTKKIGVTWLLAPLLPVAKYIIENKRLKFLSKEGVYKSSLPVIVVGNITVGGTGKSPMVVAVCELLKAEGFSPAIISRGHGANVTAPTLVSIDSSPYEFGDEPVMLAKRTNVPVCVCKNRVEAVRFLESREDVNVVVCDDGMQHYPLDRDIEIAMIDAKRGVGNGFLLPVGPLREPVERLNSVDLVFSVGKPTFDLSSIPSDLCVCDGDLQFSEMNSVKRPNKKQPLSCLAQGSWHVIAGIGNPSRFWRSLIASNLPANSKVTWFSDHHRYVGSDLPAGRLVMTEKDAVKCALIAREESDWWYVPVSLNLPDEFKLRLLRLLKNIVKERKR</sequence>
<evidence type="ECO:0000256" key="12">
    <source>
        <dbReference type="ARBA" id="ARBA00029757"/>
    </source>
</evidence>
<evidence type="ECO:0000256" key="2">
    <source>
        <dbReference type="ARBA" id="ARBA00004870"/>
    </source>
</evidence>
<dbReference type="GO" id="GO:0005524">
    <property type="term" value="F:ATP binding"/>
    <property type="evidence" value="ECO:0007669"/>
    <property type="project" value="UniProtKB-UniRule"/>
</dbReference>
<comment type="similarity">
    <text evidence="13">Belongs to the LpxK family.</text>
</comment>
<dbReference type="PANTHER" id="PTHR42724">
    <property type="entry name" value="TETRAACYLDISACCHARIDE 4'-KINASE"/>
    <property type="match status" value="1"/>
</dbReference>
<dbReference type="AlphaFoldDB" id="A0A4V3CG98"/>
<dbReference type="SUPFAM" id="SSF52540">
    <property type="entry name" value="P-loop containing nucleoside triphosphate hydrolases"/>
    <property type="match status" value="1"/>
</dbReference>
<dbReference type="OrthoDB" id="9766423at2"/>
<dbReference type="RefSeq" id="WP_133504386.1">
    <property type="nucleotide sequence ID" value="NZ_SNXC01000013.1"/>
</dbReference>
<keyword evidence="10 13" id="KW-0067">ATP-binding</keyword>
<evidence type="ECO:0000256" key="3">
    <source>
        <dbReference type="ARBA" id="ARBA00012071"/>
    </source>
</evidence>
<keyword evidence="15" id="KW-1185">Reference proteome</keyword>
<dbReference type="InterPro" id="IPR003758">
    <property type="entry name" value="LpxK"/>
</dbReference>
<dbReference type="EC" id="2.7.1.130" evidence="3 13"/>
<evidence type="ECO:0000313" key="15">
    <source>
        <dbReference type="Proteomes" id="UP000294656"/>
    </source>
</evidence>
<dbReference type="EMBL" id="SNXC01000013">
    <property type="protein sequence ID" value="TDO96892.1"/>
    <property type="molecule type" value="Genomic_DNA"/>
</dbReference>
<evidence type="ECO:0000256" key="1">
    <source>
        <dbReference type="ARBA" id="ARBA00002274"/>
    </source>
</evidence>
<dbReference type="GO" id="GO:0009029">
    <property type="term" value="F:lipid-A 4'-kinase activity"/>
    <property type="evidence" value="ECO:0007669"/>
    <property type="project" value="UniProtKB-UniRule"/>
</dbReference>
<dbReference type="PANTHER" id="PTHR42724:SF1">
    <property type="entry name" value="TETRAACYLDISACCHARIDE 4'-KINASE, MITOCHONDRIAL-RELATED"/>
    <property type="match status" value="1"/>
</dbReference>
<dbReference type="Pfam" id="PF02606">
    <property type="entry name" value="LpxK"/>
    <property type="match status" value="1"/>
</dbReference>
<evidence type="ECO:0000313" key="14">
    <source>
        <dbReference type="EMBL" id="TDO96892.1"/>
    </source>
</evidence>
<comment type="pathway">
    <text evidence="2 13">Glycolipid biosynthesis; lipid IV(A) biosynthesis; lipid IV(A) from (3R)-3-hydroxytetradecanoyl-[acyl-carrier-protein] and UDP-N-acetyl-alpha-D-glucosamine: step 6/6.</text>
</comment>
<protein>
    <recommendedName>
        <fullName evidence="4 13">Tetraacyldisaccharide 4'-kinase</fullName>
        <ecNumber evidence="3 13">2.7.1.130</ecNumber>
    </recommendedName>
    <alternativeName>
        <fullName evidence="12 13">Lipid A 4'-kinase</fullName>
    </alternativeName>
</protein>
<evidence type="ECO:0000256" key="6">
    <source>
        <dbReference type="ARBA" id="ARBA00022556"/>
    </source>
</evidence>
<keyword evidence="11 13" id="KW-0443">Lipid metabolism</keyword>
<comment type="function">
    <text evidence="1 13">Transfers the gamma-phosphate of ATP to the 4'-position of a tetraacyldisaccharide 1-phosphate intermediate (termed DS-1-P) to form tetraacyldisaccharide 1,4'-bis-phosphate (lipid IVA).</text>
</comment>
<evidence type="ECO:0000256" key="13">
    <source>
        <dbReference type="HAMAP-Rule" id="MF_00409"/>
    </source>
</evidence>
<reference evidence="14 15" key="1">
    <citation type="submission" date="2019-03" db="EMBL/GenBank/DDBJ databases">
        <title>Genomic Encyclopedia of Type Strains, Phase III (KMG-III): the genomes of soil and plant-associated and newly described type strains.</title>
        <authorList>
            <person name="Whitman W."/>
        </authorList>
    </citation>
    <scope>NUCLEOTIDE SEQUENCE [LARGE SCALE GENOMIC DNA]</scope>
    <source>
        <strain evidence="14 15">CECT 7378</strain>
    </source>
</reference>
<comment type="caution">
    <text evidence="13">Lacks conserved residue(s) required for the propagation of feature annotation.</text>
</comment>
<proteinExistence type="inferred from homology"/>
<keyword evidence="7 13" id="KW-0808">Transferase</keyword>
<dbReference type="GO" id="GO:0005886">
    <property type="term" value="C:plasma membrane"/>
    <property type="evidence" value="ECO:0007669"/>
    <property type="project" value="TreeGrafter"/>
</dbReference>